<dbReference type="OrthoDB" id="509124at2759"/>
<gene>
    <name evidence="2" type="ORF">SCLTRI_LOCUS7849</name>
</gene>
<evidence type="ECO:0000313" key="2">
    <source>
        <dbReference type="EMBL" id="CAD6448057.1"/>
    </source>
</evidence>
<accession>A0A8H2W0D2</accession>
<protein>
    <submittedName>
        <fullName evidence="2">F1ee45be-6b49-42bb-8204-c273ceb9c772</fullName>
    </submittedName>
</protein>
<dbReference type="EMBL" id="CAJHIA010000030">
    <property type="protein sequence ID" value="CAD6448057.1"/>
    <property type="molecule type" value="Genomic_DNA"/>
</dbReference>
<comment type="caution">
    <text evidence="2">The sequence shown here is derived from an EMBL/GenBank/DDBJ whole genome shotgun (WGS) entry which is preliminary data.</text>
</comment>
<dbReference type="AlphaFoldDB" id="A0A8H2W0D2"/>
<keyword evidence="3" id="KW-1185">Reference proteome</keyword>
<dbReference type="SUPFAM" id="SSF55961">
    <property type="entry name" value="Bet v1-like"/>
    <property type="match status" value="1"/>
</dbReference>
<name>A0A8H2W0D2_9HELO</name>
<proteinExistence type="predicted"/>
<organism evidence="2 3">
    <name type="scientific">Sclerotinia trifoliorum</name>
    <dbReference type="NCBI Taxonomy" id="28548"/>
    <lineage>
        <taxon>Eukaryota</taxon>
        <taxon>Fungi</taxon>
        <taxon>Dikarya</taxon>
        <taxon>Ascomycota</taxon>
        <taxon>Pezizomycotina</taxon>
        <taxon>Leotiomycetes</taxon>
        <taxon>Helotiales</taxon>
        <taxon>Sclerotiniaceae</taxon>
        <taxon>Sclerotinia</taxon>
    </lineage>
</organism>
<keyword evidence="1" id="KW-1133">Transmembrane helix</keyword>
<keyword evidence="1" id="KW-0472">Membrane</keyword>
<evidence type="ECO:0000256" key="1">
    <source>
        <dbReference type="SAM" id="Phobius"/>
    </source>
</evidence>
<keyword evidence="1" id="KW-0812">Transmembrane</keyword>
<dbReference type="Proteomes" id="UP000624404">
    <property type="component" value="Unassembled WGS sequence"/>
</dbReference>
<evidence type="ECO:0000313" key="3">
    <source>
        <dbReference type="Proteomes" id="UP000624404"/>
    </source>
</evidence>
<sequence length="201" mass="22809">MTGISFYIFSFQALLILCLLVIIVLLIQNYVDEKHLVATPSIRKDEAVLTTYASIKINASADQVFNAITSFERYGSGFSQYKWDIGQDKMPAVGTMGLYSFRVEDIQDRCVPVVLTLLDPVHKKIAAKTTLYPDWLLGTERVQEVVPIKGKKNICEYRNWTTLQGFAAYYPLLTAKEELEDVARDAATELKMFVETRKHEG</sequence>
<reference evidence="2" key="1">
    <citation type="submission" date="2020-10" db="EMBL/GenBank/DDBJ databases">
        <authorList>
            <person name="Kusch S."/>
        </authorList>
    </citation>
    <scope>NUCLEOTIDE SEQUENCE</scope>
    <source>
        <strain evidence="2">SwB9</strain>
    </source>
</reference>
<feature type="transmembrane region" description="Helical" evidence="1">
    <location>
        <begin position="6"/>
        <end position="27"/>
    </location>
</feature>